<dbReference type="SUPFAM" id="SSF46955">
    <property type="entry name" value="Putative DNA-binding domain"/>
    <property type="match status" value="1"/>
</dbReference>
<dbReference type="Pfam" id="PF07739">
    <property type="entry name" value="TipAS"/>
    <property type="match status" value="1"/>
</dbReference>
<accession>A0ABT7DRE8</accession>
<dbReference type="CDD" id="cd04788">
    <property type="entry name" value="HTH_NolA-AlbR"/>
    <property type="match status" value="1"/>
</dbReference>
<dbReference type="PANTHER" id="PTHR30204">
    <property type="entry name" value="REDOX-CYCLING DRUG-SENSING TRANSCRIPTIONAL ACTIVATOR SOXR"/>
    <property type="match status" value="1"/>
</dbReference>
<dbReference type="PANTHER" id="PTHR30204:SF90">
    <property type="entry name" value="HTH-TYPE TRANSCRIPTIONAL ACTIVATOR MTA"/>
    <property type="match status" value="1"/>
</dbReference>
<comment type="caution">
    <text evidence="3">The sequence shown here is derived from an EMBL/GenBank/DDBJ whole genome shotgun (WGS) entry which is preliminary data.</text>
</comment>
<dbReference type="Pfam" id="PF13411">
    <property type="entry name" value="MerR_1"/>
    <property type="match status" value="1"/>
</dbReference>
<dbReference type="PRINTS" id="PR00040">
    <property type="entry name" value="HTHMERR"/>
</dbReference>
<gene>
    <name evidence="3" type="ORF">PZA18_01135</name>
</gene>
<dbReference type="SMART" id="SM00422">
    <property type="entry name" value="HTH_MERR"/>
    <property type="match status" value="1"/>
</dbReference>
<dbReference type="PROSITE" id="PS00552">
    <property type="entry name" value="HTH_MERR_1"/>
    <property type="match status" value="1"/>
</dbReference>
<keyword evidence="4" id="KW-1185">Reference proteome</keyword>
<evidence type="ECO:0000256" key="1">
    <source>
        <dbReference type="ARBA" id="ARBA00023125"/>
    </source>
</evidence>
<dbReference type="InterPro" id="IPR009061">
    <property type="entry name" value="DNA-bd_dom_put_sf"/>
</dbReference>
<dbReference type="InterPro" id="IPR000551">
    <property type="entry name" value="MerR-type_HTH_dom"/>
</dbReference>
<organism evidence="3 4">
    <name type="scientific">Parachitinimonas caeni</name>
    <dbReference type="NCBI Taxonomy" id="3031301"/>
    <lineage>
        <taxon>Bacteria</taxon>
        <taxon>Pseudomonadati</taxon>
        <taxon>Pseudomonadota</taxon>
        <taxon>Betaproteobacteria</taxon>
        <taxon>Neisseriales</taxon>
        <taxon>Chitinibacteraceae</taxon>
        <taxon>Parachitinimonas</taxon>
    </lineage>
</organism>
<feature type="domain" description="HTH merR-type" evidence="2">
    <location>
        <begin position="2"/>
        <end position="71"/>
    </location>
</feature>
<evidence type="ECO:0000259" key="2">
    <source>
        <dbReference type="PROSITE" id="PS50937"/>
    </source>
</evidence>
<name>A0ABT7DRE8_9NEIS</name>
<dbReference type="EMBL" id="JARRAF010000001">
    <property type="protein sequence ID" value="MDK2122647.1"/>
    <property type="molecule type" value="Genomic_DNA"/>
</dbReference>
<sequence length="343" mass="37845">MLLKIGDLAKRTGLTVRTLHHYDELGLLSPSARSDAGYRLYNREDIARLHRILALRQLGLPLAEIGETLASQGSALPALIDRQLQALALQITEAIALRDRLGRLRDVLARGGEPELADWLSTLEQMTVYDKYFTTEEQAELQQRQADPAIATAQQSWPALIAEVRQLMDAGTPVDDPATQDAARRWSALVHQFTGSNPALLIKSALMMRQEPSMQAQTGIAPDMLAYITQALAHARLAIYAHYLNDTEMVRMRAHYGKNPTGWLPLIAEVRRLMNAGATPDSKEVQAAAQQWELLTREFAGEDPATRQKLRTALEEQPALLMRTGVDQAMLAFIQAAGVAGVA</sequence>
<dbReference type="RefSeq" id="WP_284098927.1">
    <property type="nucleotide sequence ID" value="NZ_JARRAF010000001.1"/>
</dbReference>
<dbReference type="InterPro" id="IPR047057">
    <property type="entry name" value="MerR_fam"/>
</dbReference>
<evidence type="ECO:0000313" key="3">
    <source>
        <dbReference type="EMBL" id="MDK2122647.1"/>
    </source>
</evidence>
<dbReference type="Proteomes" id="UP001172778">
    <property type="component" value="Unassembled WGS sequence"/>
</dbReference>
<reference evidence="3" key="1">
    <citation type="submission" date="2023-03" db="EMBL/GenBank/DDBJ databases">
        <title>Chitinimonas shenzhenensis gen. nov., sp. nov., a novel member of family Burkholderiaceae isolated from activated sludge collected in Shen Zhen, China.</title>
        <authorList>
            <person name="Wang X."/>
        </authorList>
    </citation>
    <scope>NUCLEOTIDE SEQUENCE</scope>
    <source>
        <strain evidence="3">DQS-5</strain>
    </source>
</reference>
<protein>
    <submittedName>
        <fullName evidence="3">MerR family transcriptional regulator</fullName>
    </submittedName>
</protein>
<dbReference type="Gene3D" id="1.10.1660.10">
    <property type="match status" value="1"/>
</dbReference>
<keyword evidence="1" id="KW-0238">DNA-binding</keyword>
<evidence type="ECO:0000313" key="4">
    <source>
        <dbReference type="Proteomes" id="UP001172778"/>
    </source>
</evidence>
<proteinExistence type="predicted"/>
<dbReference type="PROSITE" id="PS50937">
    <property type="entry name" value="HTH_MERR_2"/>
    <property type="match status" value="1"/>
</dbReference>
<dbReference type="InterPro" id="IPR012925">
    <property type="entry name" value="TipAS_dom"/>
</dbReference>